<name>A0A0J8B057_BETVV</name>
<proteinExistence type="predicted"/>
<accession>A0A0J8B057</accession>
<gene>
    <name evidence="2" type="ORF">BVRB_022230</name>
</gene>
<feature type="non-terminal residue" evidence="2">
    <location>
        <position position="211"/>
    </location>
</feature>
<evidence type="ECO:0000256" key="1">
    <source>
        <dbReference type="SAM" id="MobiDB-lite"/>
    </source>
</evidence>
<evidence type="ECO:0000313" key="2">
    <source>
        <dbReference type="EMBL" id="KMS94356.1"/>
    </source>
</evidence>
<protein>
    <submittedName>
        <fullName evidence="2">Uncharacterized protein</fullName>
    </submittedName>
</protein>
<feature type="compositionally biased region" description="Low complexity" evidence="1">
    <location>
        <begin position="41"/>
        <end position="71"/>
    </location>
</feature>
<sequence length="211" mass="22138">SPAEGWLKVLIKNSVTELSNLFPGVPLSAQPRPPKEPVRKPAPSSRTTASSKSSISSFAKSSPKPSKASAIPKRKAKPASESSDSCSFDSFPPSPTTVLRDAYLQDSYNRANERLQVLQSGSASLHSLSDDSSSFANDSNSIDSDGKLGSIPDEPSLEMDDAASLASPMQPSTPSIDDHAAPARPFEGLADYASVIEEPAFAAQDSAVTSE</sequence>
<feature type="non-terminal residue" evidence="2">
    <location>
        <position position="1"/>
    </location>
</feature>
<feature type="region of interest" description="Disordered" evidence="1">
    <location>
        <begin position="121"/>
        <end position="184"/>
    </location>
</feature>
<dbReference type="Gramene" id="KMS94356">
    <property type="protein sequence ID" value="KMS94356"/>
    <property type="gene ID" value="BVRB_022230"/>
</dbReference>
<organism evidence="2 3">
    <name type="scientific">Beta vulgaris subsp. vulgaris</name>
    <name type="common">Beet</name>
    <dbReference type="NCBI Taxonomy" id="3555"/>
    <lineage>
        <taxon>Eukaryota</taxon>
        <taxon>Viridiplantae</taxon>
        <taxon>Streptophyta</taxon>
        <taxon>Embryophyta</taxon>
        <taxon>Tracheophyta</taxon>
        <taxon>Spermatophyta</taxon>
        <taxon>Magnoliopsida</taxon>
        <taxon>eudicotyledons</taxon>
        <taxon>Gunneridae</taxon>
        <taxon>Pentapetalae</taxon>
        <taxon>Caryophyllales</taxon>
        <taxon>Chenopodiaceae</taxon>
        <taxon>Betoideae</taxon>
        <taxon>Beta</taxon>
    </lineage>
</organism>
<dbReference type="EMBL" id="KQ094062">
    <property type="protein sequence ID" value="KMS94356.1"/>
    <property type="molecule type" value="Genomic_DNA"/>
</dbReference>
<feature type="region of interest" description="Disordered" evidence="1">
    <location>
        <begin position="21"/>
        <end position="95"/>
    </location>
</feature>
<dbReference type="Proteomes" id="UP000035740">
    <property type="component" value="Unassembled WGS sequence"/>
</dbReference>
<feature type="compositionally biased region" description="Low complexity" evidence="1">
    <location>
        <begin position="121"/>
        <end position="143"/>
    </location>
</feature>
<reference evidence="2 3" key="1">
    <citation type="journal article" date="2014" name="Nature">
        <title>The genome of the recently domesticated crop plant sugar beet (Beta vulgaris).</title>
        <authorList>
            <person name="Dohm J.C."/>
            <person name="Minoche A.E."/>
            <person name="Holtgrawe D."/>
            <person name="Capella-Gutierrez S."/>
            <person name="Zakrzewski F."/>
            <person name="Tafer H."/>
            <person name="Rupp O."/>
            <person name="Sorensen T.R."/>
            <person name="Stracke R."/>
            <person name="Reinhardt R."/>
            <person name="Goesmann A."/>
            <person name="Kraft T."/>
            <person name="Schulz B."/>
            <person name="Stadler P.F."/>
            <person name="Schmidt T."/>
            <person name="Gabaldon T."/>
            <person name="Lehrach H."/>
            <person name="Weisshaar B."/>
            <person name="Himmelbauer H."/>
        </authorList>
    </citation>
    <scope>NUCLEOTIDE SEQUENCE [LARGE SCALE GENOMIC DNA]</scope>
    <source>
        <tissue evidence="2">Taproot</tissue>
    </source>
</reference>
<evidence type="ECO:0000313" key="3">
    <source>
        <dbReference type="Proteomes" id="UP000035740"/>
    </source>
</evidence>
<dbReference type="AlphaFoldDB" id="A0A0J8B057"/>
<keyword evidence="3" id="KW-1185">Reference proteome</keyword>
<feature type="compositionally biased region" description="Low complexity" evidence="1">
    <location>
        <begin position="79"/>
        <end position="91"/>
    </location>
</feature>